<dbReference type="PANTHER" id="PTHR43094:SF1">
    <property type="entry name" value="AMINOTRANSFERASE CLASS-III"/>
    <property type="match status" value="1"/>
</dbReference>
<dbReference type="GO" id="GO:0008483">
    <property type="term" value="F:transaminase activity"/>
    <property type="evidence" value="ECO:0007669"/>
    <property type="project" value="UniProtKB-KW"/>
</dbReference>
<dbReference type="InterPro" id="IPR015424">
    <property type="entry name" value="PyrdxlP-dep_Trfase"/>
</dbReference>
<proteinExistence type="inferred from homology"/>
<name>A0A4V6NDP2_ANCAQ</name>
<evidence type="ECO:0000256" key="1">
    <source>
        <dbReference type="ARBA" id="ARBA00008954"/>
    </source>
</evidence>
<gene>
    <name evidence="4" type="ORF">EV667_1091</name>
</gene>
<protein>
    <submittedName>
        <fullName evidence="4">4-aminobutyrate aminotransferase</fullName>
    </submittedName>
</protein>
<dbReference type="Gene3D" id="3.90.1150.10">
    <property type="entry name" value="Aspartate Aminotransferase, domain 1"/>
    <property type="match status" value="1"/>
</dbReference>
<dbReference type="InterPro" id="IPR015422">
    <property type="entry name" value="PyrdxlP-dep_Trfase_small"/>
</dbReference>
<comment type="caution">
    <text evidence="4">The sequence shown here is derived from an EMBL/GenBank/DDBJ whole genome shotgun (WGS) entry which is preliminary data.</text>
</comment>
<dbReference type="PIRSF" id="PIRSF000521">
    <property type="entry name" value="Transaminase_4ab_Lys_Orn"/>
    <property type="match status" value="1"/>
</dbReference>
<dbReference type="EMBL" id="SMFY01000001">
    <property type="protein sequence ID" value="TCK30986.1"/>
    <property type="molecule type" value="Genomic_DNA"/>
</dbReference>
<dbReference type="AlphaFoldDB" id="A0A4V6NDP2"/>
<dbReference type="GO" id="GO:0030170">
    <property type="term" value="F:pyridoxal phosphate binding"/>
    <property type="evidence" value="ECO:0007669"/>
    <property type="project" value="InterPro"/>
</dbReference>
<dbReference type="RefSeq" id="WP_131834245.1">
    <property type="nucleotide sequence ID" value="NZ_SMFY01000001.1"/>
</dbReference>
<dbReference type="PANTHER" id="PTHR43094">
    <property type="entry name" value="AMINOTRANSFERASE"/>
    <property type="match status" value="1"/>
</dbReference>
<keyword evidence="4" id="KW-0808">Transferase</keyword>
<comment type="similarity">
    <text evidence="1 3">Belongs to the class-III pyridoxal-phosphate-dependent aminotransferase family.</text>
</comment>
<keyword evidence="4" id="KW-0032">Aminotransferase</keyword>
<keyword evidence="5" id="KW-1185">Reference proteome</keyword>
<evidence type="ECO:0000313" key="5">
    <source>
        <dbReference type="Proteomes" id="UP000295030"/>
    </source>
</evidence>
<dbReference type="InterPro" id="IPR015421">
    <property type="entry name" value="PyrdxlP-dep_Trfase_major"/>
</dbReference>
<dbReference type="InterPro" id="IPR005814">
    <property type="entry name" value="Aminotrans_3"/>
</dbReference>
<organism evidence="4 5">
    <name type="scientific">Ancylobacter aquaticus</name>
    <dbReference type="NCBI Taxonomy" id="100"/>
    <lineage>
        <taxon>Bacteria</taxon>
        <taxon>Pseudomonadati</taxon>
        <taxon>Pseudomonadota</taxon>
        <taxon>Alphaproteobacteria</taxon>
        <taxon>Hyphomicrobiales</taxon>
        <taxon>Xanthobacteraceae</taxon>
        <taxon>Ancylobacter</taxon>
    </lineage>
</organism>
<evidence type="ECO:0000256" key="2">
    <source>
        <dbReference type="ARBA" id="ARBA00022898"/>
    </source>
</evidence>
<keyword evidence="2 3" id="KW-0663">Pyridoxal phosphate</keyword>
<dbReference type="CDD" id="cd00610">
    <property type="entry name" value="OAT_like"/>
    <property type="match status" value="1"/>
</dbReference>
<dbReference type="Proteomes" id="UP000295030">
    <property type="component" value="Unassembled WGS sequence"/>
</dbReference>
<evidence type="ECO:0000256" key="3">
    <source>
        <dbReference type="RuleBase" id="RU003560"/>
    </source>
</evidence>
<dbReference type="Gene3D" id="3.40.640.10">
    <property type="entry name" value="Type I PLP-dependent aspartate aminotransferase-like (Major domain)"/>
    <property type="match status" value="1"/>
</dbReference>
<evidence type="ECO:0000313" key="4">
    <source>
        <dbReference type="EMBL" id="TCK30986.1"/>
    </source>
</evidence>
<reference evidence="4 5" key="1">
    <citation type="submission" date="2019-03" db="EMBL/GenBank/DDBJ databases">
        <title>Genomic Encyclopedia of Type Strains, Phase IV (KMG-IV): sequencing the most valuable type-strain genomes for metagenomic binning, comparative biology and taxonomic classification.</title>
        <authorList>
            <person name="Goeker M."/>
        </authorList>
    </citation>
    <scope>NUCLEOTIDE SEQUENCE [LARGE SCALE GENOMIC DNA]</scope>
    <source>
        <strain evidence="4 5">DSM 101</strain>
    </source>
</reference>
<accession>A0A4V6NDP2</accession>
<dbReference type="OrthoDB" id="9801834at2"/>
<dbReference type="Pfam" id="PF00202">
    <property type="entry name" value="Aminotran_3"/>
    <property type="match status" value="1"/>
</dbReference>
<dbReference type="SUPFAM" id="SSF53383">
    <property type="entry name" value="PLP-dependent transferases"/>
    <property type="match status" value="1"/>
</dbReference>
<sequence>MTDTDELVARDAAAFFHQQGSSPCVSALQAAQGIWLEDASGRRFIDLHGNTVHHLGHGHREIVAALKRQLDDLAFTPRRFTNEPAVALAEALRARWPGAPARVLFATGGSDAIEIALKLARVATGRHETISLEGSYHGHGFGAFGLSSAMPDPRLGAFLPGRHHVTPYWAGEEGPARMLEEVGELLATGRIAALIAEPMRSNCHVPPADLWPRIRALCDAAGARLIFDEIPSGLGKTGRFFAFEHFGATPDMVVLGKALGGGMVPIAAVIADARLNIAPELELGHYTHEKNPLTTRAALTLLEIIARDDLVARAGAAGRQLKDGVAAIAARVPAVSGARGLGLLLAVAFDAQRCGQPPGPGFAAHLVASAFAHGLSTTAKGDGAIGLSLPLTVTDAEIDEVLARVEAMGRAL</sequence>